<evidence type="ECO:0000256" key="2">
    <source>
        <dbReference type="SAM" id="Phobius"/>
    </source>
</evidence>
<dbReference type="PANTHER" id="PTHR36842">
    <property type="entry name" value="PROTEIN TOLB HOMOLOG"/>
    <property type="match status" value="1"/>
</dbReference>
<gene>
    <name evidence="3" type="ORF">SAMN02745133_01020</name>
</gene>
<accession>A0A1M4VW98</accession>
<keyword evidence="4" id="KW-1185">Reference proteome</keyword>
<proteinExistence type="inferred from homology"/>
<protein>
    <submittedName>
        <fullName evidence="3">TolB protein</fullName>
    </submittedName>
</protein>
<dbReference type="STRING" id="1121429.SAMN02745133_01020"/>
<dbReference type="InterPro" id="IPR011659">
    <property type="entry name" value="WD40"/>
</dbReference>
<dbReference type="RefSeq" id="WP_073236738.1">
    <property type="nucleotide sequence ID" value="NZ_FQUY01000005.1"/>
</dbReference>
<organism evidence="3 4">
    <name type="scientific">Desulforamulus putei DSM 12395</name>
    <dbReference type="NCBI Taxonomy" id="1121429"/>
    <lineage>
        <taxon>Bacteria</taxon>
        <taxon>Bacillati</taxon>
        <taxon>Bacillota</taxon>
        <taxon>Clostridia</taxon>
        <taxon>Eubacteriales</taxon>
        <taxon>Peptococcaceae</taxon>
        <taxon>Desulforamulus</taxon>
    </lineage>
</organism>
<keyword evidence="2" id="KW-1133">Transmembrane helix</keyword>
<dbReference type="AlphaFoldDB" id="A0A1M4VW98"/>
<evidence type="ECO:0000256" key="1">
    <source>
        <dbReference type="ARBA" id="ARBA00009820"/>
    </source>
</evidence>
<dbReference type="OrthoDB" id="2490564at2"/>
<comment type="similarity">
    <text evidence="1">Belongs to the TolB family.</text>
</comment>
<name>A0A1M4VW98_9FIRM</name>
<sequence length="489" mass="54528">MSEERFNDQENKVLPIEAYLKAREEGEDGISQLLNHMRQVREAVPVNRRLQVELRKKLLERQKELRSRNNQANFQAAPTRDEQKLTNKWRPWLTPFLGVAAVILVLFAVTGLWRYTNGVVHLEAAGSPQELTRFWTEAMPLQPAVSPDGSKILVVRGGGLVLLSETGVQLAYLAPPEGAAFRSPSWSPDGRQVSFVLSTESTEEIKQIPAEELLSSAKSKTLTFQQAGPAAKEEKGLTMADGQRAGDGGDQRMSARGKTKYYSHLVYAPDGKGLAYVVSSMGKTSEVWIRFPNGEDRRITEGDAPTWSPDGKHLVVQRPGRSGSYELWLVNIETGGADLLGQGENPVWSNNGYLAFCTEKAQERILTFLSNGEPQYSVRQQAAEIRVAYLGKDGAPALKKLKEDVGWLANSHLLVAPENRISGLEINWLRQQELSGSRGPKTLVLNEVQKCEGQVFGPEGKWLLFARRDGDTVALLKLRLEERWEKERD</sequence>
<keyword evidence="2" id="KW-0812">Transmembrane</keyword>
<evidence type="ECO:0000313" key="4">
    <source>
        <dbReference type="Proteomes" id="UP000184148"/>
    </source>
</evidence>
<dbReference type="Gene3D" id="2.120.10.30">
    <property type="entry name" value="TolB, C-terminal domain"/>
    <property type="match status" value="2"/>
</dbReference>
<dbReference type="Pfam" id="PF07676">
    <property type="entry name" value="PD40"/>
    <property type="match status" value="2"/>
</dbReference>
<evidence type="ECO:0000313" key="3">
    <source>
        <dbReference type="EMBL" id="SHE73246.1"/>
    </source>
</evidence>
<dbReference type="Proteomes" id="UP000184148">
    <property type="component" value="Unassembled WGS sequence"/>
</dbReference>
<dbReference type="EMBL" id="FQUY01000005">
    <property type="protein sequence ID" value="SHE73246.1"/>
    <property type="molecule type" value="Genomic_DNA"/>
</dbReference>
<feature type="transmembrane region" description="Helical" evidence="2">
    <location>
        <begin position="92"/>
        <end position="113"/>
    </location>
</feature>
<reference evidence="4" key="1">
    <citation type="submission" date="2016-11" db="EMBL/GenBank/DDBJ databases">
        <authorList>
            <person name="Varghese N."/>
            <person name="Submissions S."/>
        </authorList>
    </citation>
    <scope>NUCLEOTIDE SEQUENCE [LARGE SCALE GENOMIC DNA]</scope>
    <source>
        <strain evidence="4">DSM 12395</strain>
    </source>
</reference>
<keyword evidence="2" id="KW-0472">Membrane</keyword>
<dbReference type="PANTHER" id="PTHR36842:SF1">
    <property type="entry name" value="PROTEIN TOLB"/>
    <property type="match status" value="1"/>
</dbReference>
<dbReference type="SUPFAM" id="SSF82171">
    <property type="entry name" value="DPP6 N-terminal domain-like"/>
    <property type="match status" value="1"/>
</dbReference>
<dbReference type="InterPro" id="IPR011042">
    <property type="entry name" value="6-blade_b-propeller_TolB-like"/>
</dbReference>